<evidence type="ECO:0000313" key="2">
    <source>
        <dbReference type="Proteomes" id="UP000886998"/>
    </source>
</evidence>
<gene>
    <name evidence="1" type="ORF">TNIN_46251</name>
</gene>
<evidence type="ECO:0000313" key="1">
    <source>
        <dbReference type="EMBL" id="GFS57483.1"/>
    </source>
</evidence>
<comment type="caution">
    <text evidence="1">The sequence shown here is derived from an EMBL/GenBank/DDBJ whole genome shotgun (WGS) entry which is preliminary data.</text>
</comment>
<dbReference type="AlphaFoldDB" id="A0A8X6JT12"/>
<dbReference type="EMBL" id="BMAV01027239">
    <property type="protein sequence ID" value="GFS57483.1"/>
    <property type="molecule type" value="Genomic_DNA"/>
</dbReference>
<dbReference type="Proteomes" id="UP000886998">
    <property type="component" value="Unassembled WGS sequence"/>
</dbReference>
<keyword evidence="2" id="KW-1185">Reference proteome</keyword>
<proteinExistence type="predicted"/>
<sequence length="121" mass="12956">MHPITYSSPQITPAVPVTLTNPSASSRRTRSVTILPEGCCIVLSFILSPPLLESNSIRSSSSIQCSWTERKDAIQSLDSLNQEIVQVFLSSQSDGNLSETPSSQLDGVINATTPWCLCGGC</sequence>
<name>A0A8X6JT12_9ARAC</name>
<protein>
    <submittedName>
        <fullName evidence="1">Uncharacterized protein</fullName>
    </submittedName>
</protein>
<dbReference type="OrthoDB" id="10608408at2759"/>
<organism evidence="1 2">
    <name type="scientific">Trichonephila inaurata madagascariensis</name>
    <dbReference type="NCBI Taxonomy" id="2747483"/>
    <lineage>
        <taxon>Eukaryota</taxon>
        <taxon>Metazoa</taxon>
        <taxon>Ecdysozoa</taxon>
        <taxon>Arthropoda</taxon>
        <taxon>Chelicerata</taxon>
        <taxon>Arachnida</taxon>
        <taxon>Araneae</taxon>
        <taxon>Araneomorphae</taxon>
        <taxon>Entelegynae</taxon>
        <taxon>Araneoidea</taxon>
        <taxon>Nephilidae</taxon>
        <taxon>Trichonephila</taxon>
        <taxon>Trichonephila inaurata</taxon>
    </lineage>
</organism>
<reference evidence="1" key="1">
    <citation type="submission" date="2020-08" db="EMBL/GenBank/DDBJ databases">
        <title>Multicomponent nature underlies the extraordinary mechanical properties of spider dragline silk.</title>
        <authorList>
            <person name="Kono N."/>
            <person name="Nakamura H."/>
            <person name="Mori M."/>
            <person name="Yoshida Y."/>
            <person name="Ohtoshi R."/>
            <person name="Malay A.D."/>
            <person name="Moran D.A.P."/>
            <person name="Tomita M."/>
            <person name="Numata K."/>
            <person name="Arakawa K."/>
        </authorList>
    </citation>
    <scope>NUCLEOTIDE SEQUENCE</scope>
</reference>
<accession>A0A8X6JT12</accession>